<dbReference type="RefSeq" id="WP_073377360.1">
    <property type="nucleotide sequence ID" value="NZ_FQZK01000003.1"/>
</dbReference>
<evidence type="ECO:0000313" key="4">
    <source>
        <dbReference type="Proteomes" id="UP000184452"/>
    </source>
</evidence>
<proteinExistence type="predicted"/>
<accession>A0A1M6GLA3</accession>
<feature type="domain" description="DUF6924" evidence="2">
    <location>
        <begin position="21"/>
        <end position="156"/>
    </location>
</feature>
<evidence type="ECO:0000259" key="2">
    <source>
        <dbReference type="Pfam" id="PF21962"/>
    </source>
</evidence>
<keyword evidence="4" id="KW-1185">Reference proteome</keyword>
<dbReference type="OrthoDB" id="7854965at2"/>
<dbReference type="EMBL" id="FQZK01000003">
    <property type="protein sequence ID" value="SHJ10722.1"/>
    <property type="molecule type" value="Genomic_DNA"/>
</dbReference>
<dbReference type="Pfam" id="PF21962">
    <property type="entry name" value="DUF6924"/>
    <property type="match status" value="2"/>
</dbReference>
<name>A0A1M6GLA3_9ACTN</name>
<feature type="domain" description="DUF6924" evidence="2">
    <location>
        <begin position="200"/>
        <end position="327"/>
    </location>
</feature>
<reference evidence="3 4" key="1">
    <citation type="submission" date="2016-11" db="EMBL/GenBank/DDBJ databases">
        <authorList>
            <person name="Jaros S."/>
            <person name="Januszkiewicz K."/>
            <person name="Wedrychowicz H."/>
        </authorList>
    </citation>
    <scope>NUCLEOTIDE SEQUENCE [LARGE SCALE GENOMIC DNA]</scope>
    <source>
        <strain evidence="3 4">CGMCC 4.5723</strain>
    </source>
</reference>
<dbReference type="AlphaFoldDB" id="A0A1M6GLA3"/>
<organism evidence="3 4">
    <name type="scientific">Nocardiopsis flavescens</name>
    <dbReference type="NCBI Taxonomy" id="758803"/>
    <lineage>
        <taxon>Bacteria</taxon>
        <taxon>Bacillati</taxon>
        <taxon>Actinomycetota</taxon>
        <taxon>Actinomycetes</taxon>
        <taxon>Streptosporangiales</taxon>
        <taxon>Nocardiopsidaceae</taxon>
        <taxon>Nocardiopsis</taxon>
    </lineage>
</organism>
<gene>
    <name evidence="3" type="ORF">SAMN05421803_103452</name>
</gene>
<dbReference type="InterPro" id="IPR053832">
    <property type="entry name" value="DUF6924"/>
</dbReference>
<protein>
    <recommendedName>
        <fullName evidence="2">DUF6924 domain-containing protein</fullName>
    </recommendedName>
</protein>
<dbReference type="Proteomes" id="UP000184452">
    <property type="component" value="Unassembled WGS sequence"/>
</dbReference>
<evidence type="ECO:0000256" key="1">
    <source>
        <dbReference type="SAM" id="MobiDB-lite"/>
    </source>
</evidence>
<evidence type="ECO:0000313" key="3">
    <source>
        <dbReference type="EMBL" id="SHJ10722.1"/>
    </source>
</evidence>
<feature type="region of interest" description="Disordered" evidence="1">
    <location>
        <begin position="159"/>
        <end position="178"/>
    </location>
</feature>
<sequence>MSRPSLPLPSAADGGPRVHGTLLVRTGCDDRTWADVLARMGALPGLVVPDPDGRVPAGVPADGPPRRLLVVDDPAWHGAGEEEVREALAGDRAWVPDLVLLAQERTAAEPGPRPLLAFRPSAGTGFWISPRQAAMVHLILHRTITDLVFEDFEEYAAAPPGGGADDLPDPAGGFLEAMDPAPRYEAPARPLPALTPGNDALLVRTDFSDDAAWAALVELVRHPGEEGFGDIVDDFGDNIDFVDDPAFGGASPEQLMAAVLSGPEETDLSANLVLIGDAAAMSGPDRSLAGISLLEGPGCPFRVPAVIAGIMVVNLALANMDLDDYVDVPPRDLVLPW</sequence>